<dbReference type="GO" id="GO:0015297">
    <property type="term" value="F:antiporter activity"/>
    <property type="evidence" value="ECO:0007669"/>
    <property type="project" value="InterPro"/>
</dbReference>
<evidence type="ECO:0000256" key="5">
    <source>
        <dbReference type="SAM" id="Phobius"/>
    </source>
</evidence>
<feature type="transmembrane region" description="Helical" evidence="5">
    <location>
        <begin position="134"/>
        <end position="157"/>
    </location>
</feature>
<evidence type="ECO:0000256" key="4">
    <source>
        <dbReference type="ARBA" id="ARBA00023136"/>
    </source>
</evidence>
<name>E0RXG3_BUTPB</name>
<evidence type="ECO:0000259" key="6">
    <source>
        <dbReference type="Pfam" id="PF13581"/>
    </source>
</evidence>
<dbReference type="Proteomes" id="UP000001299">
    <property type="component" value="Chromosome 1"/>
</dbReference>
<dbReference type="PANTHER" id="PTHR43823">
    <property type="entry name" value="SPORULATION PROTEIN YKVU"/>
    <property type="match status" value="1"/>
</dbReference>
<feature type="transmembrane region" description="Helical" evidence="5">
    <location>
        <begin position="359"/>
        <end position="378"/>
    </location>
</feature>
<dbReference type="AlphaFoldDB" id="E0RXG3"/>
<dbReference type="eggNOG" id="COG2172">
    <property type="taxonomic scope" value="Bacteria"/>
</dbReference>
<dbReference type="InterPro" id="IPR051327">
    <property type="entry name" value="MATE_MepA_subfamily"/>
</dbReference>
<feature type="domain" description="Histidine kinase/HSP90-like ATPase" evidence="6">
    <location>
        <begin position="474"/>
        <end position="576"/>
    </location>
</feature>
<evidence type="ECO:0000256" key="2">
    <source>
        <dbReference type="ARBA" id="ARBA00022692"/>
    </source>
</evidence>
<organism evidence="7 8">
    <name type="scientific">Butyrivibrio proteoclasticus (strain ATCC 51982 / DSM 14932 / B316)</name>
    <name type="common">Clostridium proteoclasticum</name>
    <dbReference type="NCBI Taxonomy" id="515622"/>
    <lineage>
        <taxon>Bacteria</taxon>
        <taxon>Bacillati</taxon>
        <taxon>Bacillota</taxon>
        <taxon>Clostridia</taxon>
        <taxon>Lachnospirales</taxon>
        <taxon>Lachnospiraceae</taxon>
        <taxon>Butyrivibrio</taxon>
    </lineage>
</organism>
<proteinExistence type="predicted"/>
<dbReference type="InterPro" id="IPR002528">
    <property type="entry name" value="MATE_fam"/>
</dbReference>
<accession>E0RXG3</accession>
<dbReference type="GO" id="GO:0016020">
    <property type="term" value="C:membrane"/>
    <property type="evidence" value="ECO:0007669"/>
    <property type="project" value="UniProtKB-SubCell"/>
</dbReference>
<evidence type="ECO:0000256" key="3">
    <source>
        <dbReference type="ARBA" id="ARBA00022989"/>
    </source>
</evidence>
<dbReference type="GO" id="GO:0042910">
    <property type="term" value="F:xenobiotic transmembrane transporter activity"/>
    <property type="evidence" value="ECO:0007669"/>
    <property type="project" value="InterPro"/>
</dbReference>
<dbReference type="Pfam" id="PF13581">
    <property type="entry name" value="HATPase_c_2"/>
    <property type="match status" value="1"/>
</dbReference>
<evidence type="ECO:0000313" key="7">
    <source>
        <dbReference type="EMBL" id="ADL33001.1"/>
    </source>
</evidence>
<dbReference type="InterPro" id="IPR036890">
    <property type="entry name" value="HATPase_C_sf"/>
</dbReference>
<keyword evidence="8" id="KW-1185">Reference proteome</keyword>
<dbReference type="Gene3D" id="3.30.565.10">
    <property type="entry name" value="Histidine kinase-like ATPase, C-terminal domain"/>
    <property type="match status" value="1"/>
</dbReference>
<dbReference type="KEGG" id="bpb:bpr_I0252"/>
<keyword evidence="2 5" id="KW-0812">Transmembrane</keyword>
<feature type="transmembrane region" description="Helical" evidence="5">
    <location>
        <begin position="414"/>
        <end position="432"/>
    </location>
</feature>
<dbReference type="Pfam" id="PF01554">
    <property type="entry name" value="MatE"/>
    <property type="match status" value="1"/>
</dbReference>
<dbReference type="HOGENOM" id="CLU_012893_0_2_9"/>
<gene>
    <name evidence="7" type="ordered locus">bpr_I0252</name>
</gene>
<dbReference type="EMBL" id="CP001810">
    <property type="protein sequence ID" value="ADL33001.1"/>
    <property type="molecule type" value="Genomic_DNA"/>
</dbReference>
<feature type="transmembrane region" description="Helical" evidence="5">
    <location>
        <begin position="48"/>
        <end position="70"/>
    </location>
</feature>
<dbReference type="RefSeq" id="WP_013279658.1">
    <property type="nucleotide sequence ID" value="NC_014387.1"/>
</dbReference>
<dbReference type="STRING" id="515622.bpr_I0252"/>
<keyword evidence="3 5" id="KW-1133">Transmembrane helix</keyword>
<reference evidence="7 8" key="1">
    <citation type="journal article" date="2010" name="PLoS ONE">
        <title>The glycobiome of the rumen bacterium Butyrivibrio proteoclasticus B316(T) highlights adaptation to a polysaccharide-rich environment.</title>
        <authorList>
            <person name="Kelly W.J."/>
            <person name="Leahy S.C."/>
            <person name="Altermann E."/>
            <person name="Yeoman C.J."/>
            <person name="Dunne J.C."/>
            <person name="Kong Z."/>
            <person name="Pacheco D.M."/>
            <person name="Li D."/>
            <person name="Noel S.J."/>
            <person name="Moon C.D."/>
            <person name="Cookson A.L."/>
            <person name="Attwood G.T."/>
        </authorList>
    </citation>
    <scope>NUCLEOTIDE SEQUENCE [LARGE SCALE GENOMIC DNA]</scope>
    <source>
        <strain evidence="8">ATCC 51982 / DSM 14932 / B316</strain>
    </source>
</reference>
<feature type="transmembrane region" description="Helical" evidence="5">
    <location>
        <begin position="91"/>
        <end position="114"/>
    </location>
</feature>
<evidence type="ECO:0000256" key="1">
    <source>
        <dbReference type="ARBA" id="ARBA00004141"/>
    </source>
</evidence>
<feature type="transmembrane region" description="Helical" evidence="5">
    <location>
        <begin position="193"/>
        <end position="214"/>
    </location>
</feature>
<sequence>MEQKRNSYLVSSSMKKFLTASIAAMLIQNVNAIVDGILMGRFLGTEAFSAVNLCLPVVGLLTTIAMLFYTGANVLASVALGAREEKRANSIYTVSMTSVGILSVVVTITAILGVNLVTAVICREEALREYTRDYLLVYFAGTAVIMLVSALLGFGNVGGKPKLVTRASLTNVITNIVCDVLYVKILGMGIKGAALATITGALLSAIIVIADWKIKGSPFKFCRVGSETGPILKEIVHYGVSVTSQTFAIVIYSYVCAILAQIYCGVYGAFVGSLLAQATSLGQGVSGGMGKAFNAIGGMLKGQKDDAGVLMLYKKGMKVAVLVAVVFVAVFMILARPYAMLMGAEDEELLRYSVRSLRMALPFIIPVSFVWIIPNIYALGGQLSILPIISISQPVLTGLGLIACGSIIGNDFMWIGYPISAVLIFLLVVCLSESVRKKASENLGFISLLPVPENKPNVYDISVPCDKDGLVDTLRELNTFFDGQDIDKKLGMRVRLCIEEMVSNIVEFGGRKKNQFLDLKIVVDEQEISAIIKDDGKQFDPITAEKKGSGLKILNGLCPDLDYKYSYGQNMLFMNWVK</sequence>
<feature type="transmembrane region" description="Helical" evidence="5">
    <location>
        <begin position="260"/>
        <end position="281"/>
    </location>
</feature>
<feature type="transmembrane region" description="Helical" evidence="5">
    <location>
        <begin position="385"/>
        <end position="408"/>
    </location>
</feature>
<comment type="subcellular location">
    <subcellularLocation>
        <location evidence="1">Membrane</location>
        <topology evidence="1">Multi-pass membrane protein</topology>
    </subcellularLocation>
</comment>
<feature type="transmembrane region" description="Helical" evidence="5">
    <location>
        <begin position="319"/>
        <end position="339"/>
    </location>
</feature>
<dbReference type="InterPro" id="IPR003594">
    <property type="entry name" value="HATPase_dom"/>
</dbReference>
<dbReference type="CDD" id="cd16936">
    <property type="entry name" value="HATPase_RsbW-like"/>
    <property type="match status" value="1"/>
</dbReference>
<protein>
    <submittedName>
        <fullName evidence="7">MatE efflux family protein</fullName>
    </submittedName>
</protein>
<dbReference type="PANTHER" id="PTHR43823:SF4">
    <property type="entry name" value="SPORULATION PROTEIN YKVU"/>
    <property type="match status" value="1"/>
</dbReference>
<evidence type="ECO:0000313" key="8">
    <source>
        <dbReference type="Proteomes" id="UP000001299"/>
    </source>
</evidence>
<dbReference type="eggNOG" id="COG0534">
    <property type="taxonomic scope" value="Bacteria"/>
</dbReference>
<keyword evidence="4 5" id="KW-0472">Membrane</keyword>